<feature type="compositionally biased region" description="Polar residues" evidence="1">
    <location>
        <begin position="179"/>
        <end position="192"/>
    </location>
</feature>
<dbReference type="Proteomes" id="UP000228767">
    <property type="component" value="Unassembled WGS sequence"/>
</dbReference>
<dbReference type="AlphaFoldDB" id="A0A2H0RFU9"/>
<accession>A0A2H0RFU9</accession>
<dbReference type="Gene3D" id="2.50.20.20">
    <property type="match status" value="1"/>
</dbReference>
<gene>
    <name evidence="3" type="ORF">COV10_00470</name>
</gene>
<feature type="region of interest" description="Disordered" evidence="1">
    <location>
        <begin position="179"/>
        <end position="204"/>
    </location>
</feature>
<organism evidence="3 4">
    <name type="scientific">Candidatus Vogelbacteria bacterium CG10_big_fil_rev_8_21_14_0_10_51_16</name>
    <dbReference type="NCBI Taxonomy" id="1975045"/>
    <lineage>
        <taxon>Bacteria</taxon>
        <taxon>Candidatus Vogeliibacteriota</taxon>
    </lineage>
</organism>
<keyword evidence="2" id="KW-0812">Transmembrane</keyword>
<proteinExistence type="predicted"/>
<feature type="transmembrane region" description="Helical" evidence="2">
    <location>
        <begin position="228"/>
        <end position="252"/>
    </location>
</feature>
<keyword evidence="2" id="KW-1133">Transmembrane helix</keyword>
<keyword evidence="2" id="KW-0472">Membrane</keyword>
<evidence type="ECO:0000313" key="3">
    <source>
        <dbReference type="EMBL" id="PIR45256.1"/>
    </source>
</evidence>
<feature type="region of interest" description="Disordered" evidence="1">
    <location>
        <begin position="304"/>
        <end position="326"/>
    </location>
</feature>
<name>A0A2H0RFU9_9BACT</name>
<feature type="compositionally biased region" description="Pro residues" evidence="1">
    <location>
        <begin position="150"/>
        <end position="160"/>
    </location>
</feature>
<sequence length="616" mass="65414">MISTDLIDYIARQFSRGVSQEKISQDLMAEGGWTADDLAEAFRVTGHTTPPQGAVAPASRPSSSQSAAGPAGGLAPKGVAGPTSGSMPAGAPESGVATTSESLSQPMNARGETVRETRPPQDLENMLAEVVHPEASAEASPADHPSVVPQNPPGATPSAPPASQIALTEILHPLATQGPSVLAPTQTSTEVSKGQAGVAIDDNKSQPVEGSVLNATQSAGGATGKSRWVWATTLLVLTIIAVAGGAYGYFVYTRETPEMVLGQMLANLADLDRFTYTGTVDIASDLSLDPTSALMGGGVQALAGGVGERPGDHSPSESGSGHASEQKRLTTLVKGVVDITDLERPLSSTELDLIGEMSPSGREDVIPFRFGLDLRNFNTKVYVRVRNLPKIEYLDLSAFNGRWIVIVPEEVRESLGFTDLQKELEAIMASSTDEETEANSESVAQKLAQVQEAFVRAELVEVREVLDSEAVNGVTSYHYRLGINMAGATMFADELARIFDEEPLVGEERLELEKGLARLVETEIDVWIGKSDKQLRKFSFASTLEEVNPTFEGHTSLALELTIGDHNQPVVIEEPEGAMSFEEVFNEFLGEYSSIFSGGSSVDDSEGKEFSTGGLF</sequence>
<feature type="region of interest" description="Disordered" evidence="1">
    <location>
        <begin position="134"/>
        <end position="162"/>
    </location>
</feature>
<reference evidence="3 4" key="1">
    <citation type="submission" date="2017-09" db="EMBL/GenBank/DDBJ databases">
        <title>Depth-based differentiation of microbial function through sediment-hosted aquifers and enrichment of novel symbionts in the deep terrestrial subsurface.</title>
        <authorList>
            <person name="Probst A.J."/>
            <person name="Ladd B."/>
            <person name="Jarett J.K."/>
            <person name="Geller-Mcgrath D.E."/>
            <person name="Sieber C.M."/>
            <person name="Emerson J.B."/>
            <person name="Anantharaman K."/>
            <person name="Thomas B.C."/>
            <person name="Malmstrom R."/>
            <person name="Stieglmeier M."/>
            <person name="Klingl A."/>
            <person name="Woyke T."/>
            <person name="Ryan C.M."/>
            <person name="Banfield J.F."/>
        </authorList>
    </citation>
    <scope>NUCLEOTIDE SEQUENCE [LARGE SCALE GENOMIC DNA]</scope>
    <source>
        <strain evidence="3">CG10_big_fil_rev_8_21_14_0_10_51_16</strain>
    </source>
</reference>
<evidence type="ECO:0000256" key="1">
    <source>
        <dbReference type="SAM" id="MobiDB-lite"/>
    </source>
</evidence>
<evidence type="ECO:0000256" key="2">
    <source>
        <dbReference type="SAM" id="Phobius"/>
    </source>
</evidence>
<comment type="caution">
    <text evidence="3">The sequence shown here is derived from an EMBL/GenBank/DDBJ whole genome shotgun (WGS) entry which is preliminary data.</text>
</comment>
<feature type="region of interest" description="Disordered" evidence="1">
    <location>
        <begin position="44"/>
        <end position="120"/>
    </location>
</feature>
<feature type="compositionally biased region" description="Polar residues" evidence="1">
    <location>
        <begin position="96"/>
        <end position="107"/>
    </location>
</feature>
<dbReference type="EMBL" id="PCYI01000002">
    <property type="protein sequence ID" value="PIR45256.1"/>
    <property type="molecule type" value="Genomic_DNA"/>
</dbReference>
<protein>
    <submittedName>
        <fullName evidence="3">Uncharacterized protein</fullName>
    </submittedName>
</protein>
<feature type="compositionally biased region" description="Low complexity" evidence="1">
    <location>
        <begin position="53"/>
        <end position="82"/>
    </location>
</feature>
<evidence type="ECO:0000313" key="4">
    <source>
        <dbReference type="Proteomes" id="UP000228767"/>
    </source>
</evidence>